<evidence type="ECO:0000256" key="2">
    <source>
        <dbReference type="ARBA" id="ARBA00022448"/>
    </source>
</evidence>
<dbReference type="PROSITE" id="PS50928">
    <property type="entry name" value="ABC_TM1"/>
    <property type="match status" value="2"/>
</dbReference>
<reference evidence="10 11" key="1">
    <citation type="submission" date="2017-02" db="EMBL/GenBank/DDBJ databases">
        <authorList>
            <person name="Peterson S.W."/>
        </authorList>
    </citation>
    <scope>NUCLEOTIDE SEQUENCE [LARGE SCALE GENOMIC DNA]</scope>
    <source>
        <strain evidence="10 11">DSM 9653</strain>
    </source>
</reference>
<dbReference type="InterPro" id="IPR035906">
    <property type="entry name" value="MetI-like_sf"/>
</dbReference>
<evidence type="ECO:0000256" key="1">
    <source>
        <dbReference type="ARBA" id="ARBA00004429"/>
    </source>
</evidence>
<dbReference type="Gene3D" id="1.10.3720.10">
    <property type="entry name" value="MetI-like"/>
    <property type="match status" value="2"/>
</dbReference>
<dbReference type="SUPFAM" id="SSF161098">
    <property type="entry name" value="MetI-like"/>
    <property type="match status" value="2"/>
</dbReference>
<dbReference type="PANTHER" id="PTHR43357">
    <property type="entry name" value="INNER MEMBRANE ABC TRANSPORTER PERMEASE PROTEIN YDCV"/>
    <property type="match status" value="1"/>
</dbReference>
<sequence>MTEVIDAAAALPQQRRAGLTRRPAQTNLLALAMLLVIACLVLPPVVTLVQNSLFVTNPDGSHGAFTLDNFAHLVGEKGILASGWNSVRFAALSTFFSLVFGASLAWVVERTDAPHRSLAYLMTVVSLGIPLIIYVPAWLFLLGPVGPFNELYRNLTGNGGNLFNVNSIAGMVAIETLGWLPMSFLLFAASFRTANAELEEAARMSGAGILTMVLRVSIPLAAPAALATGLFIFIKTLQAFDVPKLVGTSAGIKLLTTDIYDDIRAAVPPRVGHASAYSVVLTVLVAGLMYLYSRLSLNASRFATVTGKGFRPRALPLGRLRWLGGALIWANCIVVLVLPILTLLWIALTPFVRPVRVVAFKSLTLDNFRVVLGSQGYLELIVNTLITAAAAASVTMALMVVCGWLVARRQAFHAVTDQLITLPMILPGIVLSVAMMDVALRSPIPLYSTLTIVVIAFVIHFLPFGMRYTYGGVLQIHKELEESAGVCGASPGRTLFKIVMPLLWPAIMAGWVFIFLNASRDLSTAIILAGPDTKTIAVAIFDRAVNGELSEVAALGLLWSLLMSSTAVAFYLVMKRRGTMILGM</sequence>
<comment type="subcellular location">
    <subcellularLocation>
        <location evidence="1">Cell inner membrane</location>
        <topology evidence="1">Multi-pass membrane protein</topology>
    </subcellularLocation>
    <subcellularLocation>
        <location evidence="8">Cell membrane</location>
        <topology evidence="8">Multi-pass membrane protein</topology>
    </subcellularLocation>
</comment>
<feature type="transmembrane region" description="Helical" evidence="8">
    <location>
        <begin position="552"/>
        <end position="574"/>
    </location>
</feature>
<dbReference type="GO" id="GO:0055085">
    <property type="term" value="P:transmembrane transport"/>
    <property type="evidence" value="ECO:0007669"/>
    <property type="project" value="InterPro"/>
</dbReference>
<dbReference type="GO" id="GO:0005886">
    <property type="term" value="C:plasma membrane"/>
    <property type="evidence" value="ECO:0007669"/>
    <property type="project" value="UniProtKB-SubCell"/>
</dbReference>
<feature type="transmembrane region" description="Helical" evidence="8">
    <location>
        <begin position="322"/>
        <end position="348"/>
    </location>
</feature>
<feature type="domain" description="ABC transmembrane type-1" evidence="9">
    <location>
        <begin position="83"/>
        <end position="292"/>
    </location>
</feature>
<evidence type="ECO:0000313" key="10">
    <source>
        <dbReference type="EMBL" id="SKB55608.1"/>
    </source>
</evidence>
<feature type="transmembrane region" description="Helical" evidence="8">
    <location>
        <begin position="89"/>
        <end position="108"/>
    </location>
</feature>
<evidence type="ECO:0000256" key="4">
    <source>
        <dbReference type="ARBA" id="ARBA00022519"/>
    </source>
</evidence>
<evidence type="ECO:0000313" key="11">
    <source>
        <dbReference type="Proteomes" id="UP000190130"/>
    </source>
</evidence>
<gene>
    <name evidence="10" type="ORF">SAMN05660750_01201</name>
</gene>
<name>A0A1T5C824_9HYPH</name>
<evidence type="ECO:0000256" key="7">
    <source>
        <dbReference type="ARBA" id="ARBA00023136"/>
    </source>
</evidence>
<feature type="transmembrane region" description="Helical" evidence="8">
    <location>
        <begin position="380"/>
        <end position="407"/>
    </location>
</feature>
<keyword evidence="3" id="KW-1003">Cell membrane</keyword>
<keyword evidence="7 8" id="KW-0472">Membrane</keyword>
<feature type="transmembrane region" description="Helical" evidence="8">
    <location>
        <begin position="498"/>
        <end position="516"/>
    </location>
</feature>
<protein>
    <submittedName>
        <fullName evidence="10">Iron(III) transport system permease protein</fullName>
    </submittedName>
</protein>
<evidence type="ECO:0000259" key="9">
    <source>
        <dbReference type="PROSITE" id="PS50928"/>
    </source>
</evidence>
<keyword evidence="6 8" id="KW-1133">Transmembrane helix</keyword>
<keyword evidence="2 8" id="KW-0813">Transport</keyword>
<organism evidence="10 11">
    <name type="scientific">Bosea thiooxidans</name>
    <dbReference type="NCBI Taxonomy" id="53254"/>
    <lineage>
        <taxon>Bacteria</taxon>
        <taxon>Pseudomonadati</taxon>
        <taxon>Pseudomonadota</taxon>
        <taxon>Alphaproteobacteria</taxon>
        <taxon>Hyphomicrobiales</taxon>
        <taxon>Boseaceae</taxon>
        <taxon>Bosea</taxon>
    </lineage>
</organism>
<dbReference type="OrthoDB" id="27542at2"/>
<keyword evidence="4" id="KW-0997">Cell inner membrane</keyword>
<feature type="transmembrane region" description="Helical" evidence="8">
    <location>
        <begin position="168"/>
        <end position="191"/>
    </location>
</feature>
<feature type="transmembrane region" description="Helical" evidence="8">
    <location>
        <begin position="120"/>
        <end position="141"/>
    </location>
</feature>
<feature type="transmembrane region" description="Helical" evidence="8">
    <location>
        <begin position="446"/>
        <end position="466"/>
    </location>
</feature>
<dbReference type="Pfam" id="PF00528">
    <property type="entry name" value="BPD_transp_1"/>
    <property type="match status" value="2"/>
</dbReference>
<feature type="transmembrane region" description="Helical" evidence="8">
    <location>
        <begin position="28"/>
        <end position="49"/>
    </location>
</feature>
<dbReference type="Proteomes" id="UP000190130">
    <property type="component" value="Unassembled WGS sequence"/>
</dbReference>
<feature type="transmembrane region" description="Helical" evidence="8">
    <location>
        <begin position="274"/>
        <end position="292"/>
    </location>
</feature>
<evidence type="ECO:0000256" key="8">
    <source>
        <dbReference type="RuleBase" id="RU363032"/>
    </source>
</evidence>
<feature type="transmembrane region" description="Helical" evidence="8">
    <location>
        <begin position="419"/>
        <end position="440"/>
    </location>
</feature>
<feature type="domain" description="ABC transmembrane type-1" evidence="9">
    <location>
        <begin position="381"/>
        <end position="574"/>
    </location>
</feature>
<accession>A0A1T5C824</accession>
<comment type="similarity">
    <text evidence="8">Belongs to the binding-protein-dependent transport system permease family.</text>
</comment>
<proteinExistence type="inferred from homology"/>
<dbReference type="RefSeq" id="WP_079591236.1">
    <property type="nucleotide sequence ID" value="NZ_FUYX01000003.1"/>
</dbReference>
<evidence type="ECO:0000256" key="6">
    <source>
        <dbReference type="ARBA" id="ARBA00022989"/>
    </source>
</evidence>
<dbReference type="CDD" id="cd06261">
    <property type="entry name" value="TM_PBP2"/>
    <property type="match status" value="2"/>
</dbReference>
<dbReference type="InterPro" id="IPR000515">
    <property type="entry name" value="MetI-like"/>
</dbReference>
<feature type="transmembrane region" description="Helical" evidence="8">
    <location>
        <begin position="212"/>
        <end position="234"/>
    </location>
</feature>
<dbReference type="EMBL" id="FUYX01000003">
    <property type="protein sequence ID" value="SKB55608.1"/>
    <property type="molecule type" value="Genomic_DNA"/>
</dbReference>
<evidence type="ECO:0000256" key="3">
    <source>
        <dbReference type="ARBA" id="ARBA00022475"/>
    </source>
</evidence>
<dbReference type="PANTHER" id="PTHR43357:SF4">
    <property type="entry name" value="INNER MEMBRANE ABC TRANSPORTER PERMEASE PROTEIN YDCV"/>
    <property type="match status" value="1"/>
</dbReference>
<evidence type="ECO:0000256" key="5">
    <source>
        <dbReference type="ARBA" id="ARBA00022692"/>
    </source>
</evidence>
<keyword evidence="5 8" id="KW-0812">Transmembrane</keyword>
<dbReference type="AlphaFoldDB" id="A0A1T5C824"/>